<keyword evidence="1 2" id="KW-0378">Hydrolase</keyword>
<dbReference type="InterPro" id="IPR052043">
    <property type="entry name" value="PolySaccharide_Degr_Enz"/>
</dbReference>
<accession>A0A3M2JFB4</accession>
<organism evidence="2 3">
    <name type="scientific">Cellulomonas triticagri</name>
    <dbReference type="NCBI Taxonomy" id="2483352"/>
    <lineage>
        <taxon>Bacteria</taxon>
        <taxon>Bacillati</taxon>
        <taxon>Actinomycetota</taxon>
        <taxon>Actinomycetes</taxon>
        <taxon>Micrococcales</taxon>
        <taxon>Cellulomonadaceae</taxon>
        <taxon>Cellulomonas</taxon>
    </lineage>
</organism>
<sequence length="360" mass="40862">MLAREPLMNPRDRWEYEDGLMLNGVHAVHRLTGDPRYLAYVRRNIDHFVAEDGTIRGYSREEYNLDHLNNGKAVLDLLAETGDPRYRLAADRLFAQVERQPRLRAGTFWHKQIYPDQVWLDGLYMGSVFYARYCVLTGRTDLLDDVVRQFTTAYDLTLEGPSGLCRHACDESRRMSWADPETGRSPHVWLRALGWFVMAMTDVLEHLPAAHPGRERIATQLVDVLTALRAVRDPGTGLWFQIPDQAGRPLNYLESSGSFMVLAAVAKSLRCGYLAGDDWEQALEQGWEHATREFLSIDGRGWVNVHRMCHVAGLGGEPFRDGSYAYYMSEPVVTNDHKGVGPFLLLAAEMEHRRGLGDLG</sequence>
<dbReference type="InterPro" id="IPR010905">
    <property type="entry name" value="Glyco_hydro_88"/>
</dbReference>
<dbReference type="EMBL" id="RFFI01000043">
    <property type="protein sequence ID" value="RMI09675.1"/>
    <property type="molecule type" value="Genomic_DNA"/>
</dbReference>
<dbReference type="PANTHER" id="PTHR33886">
    <property type="entry name" value="UNSATURATED RHAMNOGALACTURONAN HYDROLASE (EUROFUNG)"/>
    <property type="match status" value="1"/>
</dbReference>
<dbReference type="Pfam" id="PF07470">
    <property type="entry name" value="Glyco_hydro_88"/>
    <property type="match status" value="1"/>
</dbReference>
<reference evidence="2 3" key="1">
    <citation type="submission" date="2018-10" db="EMBL/GenBank/DDBJ databases">
        <title>Isolation, diversity and antifungal activity of actinobacteria from wheat.</title>
        <authorList>
            <person name="Han C."/>
        </authorList>
    </citation>
    <scope>NUCLEOTIDE SEQUENCE [LARGE SCALE GENOMIC DNA]</scope>
    <source>
        <strain evidence="2 3">NEAU-YY56</strain>
    </source>
</reference>
<dbReference type="GO" id="GO:0016787">
    <property type="term" value="F:hydrolase activity"/>
    <property type="evidence" value="ECO:0007669"/>
    <property type="project" value="UniProtKB-KW"/>
</dbReference>
<evidence type="ECO:0000313" key="3">
    <source>
        <dbReference type="Proteomes" id="UP000269289"/>
    </source>
</evidence>
<keyword evidence="3" id="KW-1185">Reference proteome</keyword>
<comment type="caution">
    <text evidence="2">The sequence shown here is derived from an EMBL/GenBank/DDBJ whole genome shotgun (WGS) entry which is preliminary data.</text>
</comment>
<proteinExistence type="predicted"/>
<dbReference type="AlphaFoldDB" id="A0A3M2JFB4"/>
<dbReference type="Gene3D" id="1.50.10.10">
    <property type="match status" value="1"/>
</dbReference>
<dbReference type="Proteomes" id="UP000269289">
    <property type="component" value="Unassembled WGS sequence"/>
</dbReference>
<gene>
    <name evidence="2" type="ORF">EBM89_09450</name>
</gene>
<dbReference type="SUPFAM" id="SSF48208">
    <property type="entry name" value="Six-hairpin glycosidases"/>
    <property type="match status" value="1"/>
</dbReference>
<dbReference type="InterPro" id="IPR012341">
    <property type="entry name" value="6hp_glycosidase-like_sf"/>
</dbReference>
<protein>
    <submittedName>
        <fullName evidence="2">Glycosyl hydrolase family 88</fullName>
    </submittedName>
</protein>
<dbReference type="GO" id="GO:0005975">
    <property type="term" value="P:carbohydrate metabolic process"/>
    <property type="evidence" value="ECO:0007669"/>
    <property type="project" value="InterPro"/>
</dbReference>
<dbReference type="OrthoDB" id="9812931at2"/>
<name>A0A3M2JFB4_9CELL</name>
<evidence type="ECO:0000256" key="1">
    <source>
        <dbReference type="ARBA" id="ARBA00022801"/>
    </source>
</evidence>
<dbReference type="InterPro" id="IPR008928">
    <property type="entry name" value="6-hairpin_glycosidase_sf"/>
</dbReference>
<dbReference type="PANTHER" id="PTHR33886:SF8">
    <property type="entry name" value="UNSATURATED RHAMNOGALACTURONAN HYDROLASE (EUROFUNG)"/>
    <property type="match status" value="1"/>
</dbReference>
<evidence type="ECO:0000313" key="2">
    <source>
        <dbReference type="EMBL" id="RMI09675.1"/>
    </source>
</evidence>